<gene>
    <name evidence="2" type="ORF">WMW72_32745</name>
</gene>
<feature type="transmembrane region" description="Helical" evidence="1">
    <location>
        <begin position="6"/>
        <end position="22"/>
    </location>
</feature>
<keyword evidence="1" id="KW-1133">Transmembrane helix</keyword>
<keyword evidence="1" id="KW-0812">Transmembrane</keyword>
<organism evidence="2 3">
    <name type="scientific">Paenibacillus filicis</name>
    <dbReference type="NCBI Taxonomy" id="669464"/>
    <lineage>
        <taxon>Bacteria</taxon>
        <taxon>Bacillati</taxon>
        <taxon>Bacillota</taxon>
        <taxon>Bacilli</taxon>
        <taxon>Bacillales</taxon>
        <taxon>Paenibacillaceae</taxon>
        <taxon>Paenibacillus</taxon>
    </lineage>
</organism>
<dbReference type="EMBL" id="JBBPCC010000033">
    <property type="protein sequence ID" value="MEK8132660.1"/>
    <property type="molecule type" value="Genomic_DNA"/>
</dbReference>
<comment type="caution">
    <text evidence="2">The sequence shown here is derived from an EMBL/GenBank/DDBJ whole genome shotgun (WGS) entry which is preliminary data.</text>
</comment>
<evidence type="ECO:0000313" key="2">
    <source>
        <dbReference type="EMBL" id="MEK8132660.1"/>
    </source>
</evidence>
<reference evidence="2 3" key="1">
    <citation type="submission" date="2024-04" db="EMBL/GenBank/DDBJ databases">
        <title>draft genome sequnece of Paenibacillus filicis.</title>
        <authorList>
            <person name="Kim D.-U."/>
        </authorList>
    </citation>
    <scope>NUCLEOTIDE SEQUENCE [LARGE SCALE GENOMIC DNA]</scope>
    <source>
        <strain evidence="2 3">KACC14197</strain>
    </source>
</reference>
<dbReference type="Proteomes" id="UP001469365">
    <property type="component" value="Unassembled WGS sequence"/>
</dbReference>
<feature type="transmembrane region" description="Helical" evidence="1">
    <location>
        <begin position="34"/>
        <end position="53"/>
    </location>
</feature>
<evidence type="ECO:0000313" key="3">
    <source>
        <dbReference type="Proteomes" id="UP001469365"/>
    </source>
</evidence>
<keyword evidence="1" id="KW-0472">Membrane</keyword>
<evidence type="ECO:0000256" key="1">
    <source>
        <dbReference type="SAM" id="Phobius"/>
    </source>
</evidence>
<accession>A0ABU9DX28</accession>
<sequence length="82" mass="8978">MLGELSLLILSVAVLAAVVELYRLVKKGWRKEAAVYVLLLLAGGTLTVVIAIYNNFTSPLELLIMVYKPSLDWLSSIFPAKG</sequence>
<protein>
    <submittedName>
        <fullName evidence="2">Uncharacterized protein</fullName>
    </submittedName>
</protein>
<dbReference type="RefSeq" id="WP_341419798.1">
    <property type="nucleotide sequence ID" value="NZ_JBBPCC010000033.1"/>
</dbReference>
<keyword evidence="3" id="KW-1185">Reference proteome</keyword>
<proteinExistence type="predicted"/>
<name>A0ABU9DX28_9BACL</name>